<gene>
    <name evidence="2" type="ORF">NB231_12961</name>
</gene>
<dbReference type="EMBL" id="AAOF01000027">
    <property type="protein sequence ID" value="EAR20267.1"/>
    <property type="molecule type" value="Genomic_DNA"/>
</dbReference>
<protein>
    <recommendedName>
        <fullName evidence="4">ATP-binding protein</fullName>
    </recommendedName>
</protein>
<keyword evidence="3" id="KW-1185">Reference proteome</keyword>
<evidence type="ECO:0000313" key="2">
    <source>
        <dbReference type="EMBL" id="EAR20267.1"/>
    </source>
</evidence>
<evidence type="ECO:0008006" key="4">
    <source>
        <dbReference type="Google" id="ProtNLM"/>
    </source>
</evidence>
<comment type="caution">
    <text evidence="2">The sequence shown here is derived from an EMBL/GenBank/DDBJ whole genome shotgun (WGS) entry which is preliminary data.</text>
</comment>
<dbReference type="eggNOG" id="COG0323">
    <property type="taxonomic scope" value="Bacteria"/>
</dbReference>
<accession>A4BVK2</accession>
<dbReference type="HOGENOM" id="CLU_031370_0_0_6"/>
<dbReference type="AlphaFoldDB" id="A4BVK2"/>
<organism evidence="2 3">
    <name type="scientific">Nitrococcus mobilis Nb-231</name>
    <dbReference type="NCBI Taxonomy" id="314278"/>
    <lineage>
        <taxon>Bacteria</taxon>
        <taxon>Pseudomonadati</taxon>
        <taxon>Pseudomonadota</taxon>
        <taxon>Gammaproteobacteria</taxon>
        <taxon>Chromatiales</taxon>
        <taxon>Ectothiorhodospiraceae</taxon>
        <taxon>Nitrococcus</taxon>
    </lineage>
</organism>
<dbReference type="Gene3D" id="3.30.565.10">
    <property type="entry name" value="Histidine kinase-like ATPase, C-terminal domain"/>
    <property type="match status" value="1"/>
</dbReference>
<proteinExistence type="predicted"/>
<evidence type="ECO:0000313" key="3">
    <source>
        <dbReference type="Proteomes" id="UP000003374"/>
    </source>
</evidence>
<feature type="region of interest" description="Disordered" evidence="1">
    <location>
        <begin position="418"/>
        <end position="441"/>
    </location>
</feature>
<reference evidence="2 3" key="1">
    <citation type="submission" date="2006-02" db="EMBL/GenBank/DDBJ databases">
        <authorList>
            <person name="Waterbury J."/>
            <person name="Ferriera S."/>
            <person name="Johnson J."/>
            <person name="Kravitz S."/>
            <person name="Halpern A."/>
            <person name="Remington K."/>
            <person name="Beeson K."/>
            <person name="Tran B."/>
            <person name="Rogers Y.-H."/>
            <person name="Friedman R."/>
            <person name="Venter J.C."/>
        </authorList>
    </citation>
    <scope>NUCLEOTIDE SEQUENCE [LARGE SCALE GENOMIC DNA]</scope>
    <source>
        <strain evidence="2 3">Nb-231</strain>
    </source>
</reference>
<dbReference type="Proteomes" id="UP000003374">
    <property type="component" value="Unassembled WGS sequence"/>
</dbReference>
<dbReference type="STRING" id="314278.NB231_12961"/>
<dbReference type="InterPro" id="IPR036890">
    <property type="entry name" value="HATPase_C_sf"/>
</dbReference>
<evidence type="ECO:0000256" key="1">
    <source>
        <dbReference type="SAM" id="MobiDB-lite"/>
    </source>
</evidence>
<sequence length="603" mass="68598">MMVSENGYAGEVIPPSLAVKAMRDSGYKNTAYALAELIDNSIQAKADLVEVFCVERKIFVKQRERKRIVEIGVLDNGKGMDAATLRLALQFGNGTHLADRSGIGRFGMGLPNASISQCRRVDVWTWQAGPDNALHTCLDINDIEAGRTRIVPEPRVQKVPNEWRAHSEEISTTGTLVVWSDFEDHRLTWKGGRSTLEHTEILSGRMYRKFINTGKAEIRLVALEEDNVTLDRKAKANDPLYLMSPSSTPAPFNNIPMFQRWGEEDTDFKIDYEGHRHIVSVRMSWARPETVTDDGLDRGKTDYGKHAGRNIGVSIVRAGRELELDSSWAIGYNPVERWWGVEVEFPPALDEVFGVTNNKQVATVFSHMSQFEWKTEAEPGEKYMDFKRRLQEEGDTRYLLIDIVHHIREQLTQIRNRLKDQTKGRRSGSRRHDDISVEDTASTKWKERASKGYKIEADDEPYDEDAQEKLVEDLVENKHYDKRVAREIAIAVQKRGRKVIFVTAESDSQAFFNVDIRPGGITEVCFNSRHPAYGKLIKALDIDVSGASDSDLVSRIENASNMLKLLLAAWARYEEEDVPSREKIRDVRHEWGKMARDFLADAS</sequence>
<dbReference type="SUPFAM" id="SSF55874">
    <property type="entry name" value="ATPase domain of HSP90 chaperone/DNA topoisomerase II/histidine kinase"/>
    <property type="match status" value="1"/>
</dbReference>
<name>A4BVK2_9GAMM</name>
<dbReference type="Pfam" id="PF13589">
    <property type="entry name" value="HATPase_c_3"/>
    <property type="match status" value="1"/>
</dbReference>